<dbReference type="EMBL" id="BABT02000243">
    <property type="protein sequence ID" value="GAA99904.1"/>
    <property type="molecule type" value="Genomic_DNA"/>
</dbReference>
<accession>G7EAP4</accession>
<evidence type="ECO:0000256" key="3">
    <source>
        <dbReference type="ARBA" id="ARBA00022737"/>
    </source>
</evidence>
<dbReference type="STRING" id="764103.G7EAP4"/>
<evidence type="ECO:0000313" key="6">
    <source>
        <dbReference type="Proteomes" id="UP000009131"/>
    </source>
</evidence>
<dbReference type="CDD" id="cd00116">
    <property type="entry name" value="LRR_RI"/>
    <property type="match status" value="1"/>
</dbReference>
<dbReference type="GO" id="GO:0005096">
    <property type="term" value="F:GTPase activator activity"/>
    <property type="evidence" value="ECO:0007669"/>
    <property type="project" value="UniProtKB-KW"/>
</dbReference>
<dbReference type="InParanoid" id="G7EAP4"/>
<gene>
    <name evidence="5" type="primary">Mo06607</name>
    <name evidence="5" type="ORF">E5Q_06607</name>
</gene>
<dbReference type="HOGENOM" id="CLU_028747_3_0_1"/>
<dbReference type="Pfam" id="PF13516">
    <property type="entry name" value="LRR_6"/>
    <property type="match status" value="3"/>
</dbReference>
<dbReference type="FunCoup" id="G7EAP4">
    <property type="interactions" value="97"/>
</dbReference>
<comment type="caution">
    <text evidence="5">The sequence shown here is derived from an EMBL/GenBank/DDBJ whole genome shotgun (WGS) entry which is preliminary data.</text>
</comment>
<dbReference type="GO" id="GO:0005634">
    <property type="term" value="C:nucleus"/>
    <property type="evidence" value="ECO:0007669"/>
    <property type="project" value="TreeGrafter"/>
</dbReference>
<name>G7EAP4_MIXOS</name>
<proteinExistence type="predicted"/>
<dbReference type="eggNOG" id="KOG1909">
    <property type="taxonomic scope" value="Eukaryota"/>
</dbReference>
<dbReference type="AlphaFoldDB" id="G7EAP4"/>
<dbReference type="InterPro" id="IPR032675">
    <property type="entry name" value="LRR_dom_sf"/>
</dbReference>
<feature type="compositionally biased region" description="Acidic residues" evidence="4">
    <location>
        <begin position="339"/>
        <end position="366"/>
    </location>
</feature>
<keyword evidence="1" id="KW-0343">GTPase activation</keyword>
<dbReference type="GO" id="GO:0048471">
    <property type="term" value="C:perinuclear region of cytoplasm"/>
    <property type="evidence" value="ECO:0007669"/>
    <property type="project" value="TreeGrafter"/>
</dbReference>
<dbReference type="OMA" id="NGSMEAW"/>
<dbReference type="SUPFAM" id="SSF52047">
    <property type="entry name" value="RNI-like"/>
    <property type="match status" value="1"/>
</dbReference>
<dbReference type="GO" id="GO:0031267">
    <property type="term" value="F:small GTPase binding"/>
    <property type="evidence" value="ECO:0007669"/>
    <property type="project" value="TreeGrafter"/>
</dbReference>
<dbReference type="RefSeq" id="XP_014569464.1">
    <property type="nucleotide sequence ID" value="XM_014713978.1"/>
</dbReference>
<dbReference type="InterPro" id="IPR001611">
    <property type="entry name" value="Leu-rich_rpt"/>
</dbReference>
<dbReference type="SMART" id="SM00368">
    <property type="entry name" value="LRR_RI"/>
    <property type="match status" value="7"/>
</dbReference>
<dbReference type="OrthoDB" id="184583at2759"/>
<dbReference type="Gene3D" id="3.80.10.10">
    <property type="entry name" value="Ribonuclease Inhibitor"/>
    <property type="match status" value="1"/>
</dbReference>
<evidence type="ECO:0000256" key="4">
    <source>
        <dbReference type="SAM" id="MobiDB-lite"/>
    </source>
</evidence>
<keyword evidence="3" id="KW-0677">Repeat</keyword>
<dbReference type="PANTHER" id="PTHR24113">
    <property type="entry name" value="RAN GTPASE-ACTIVATING PROTEIN 1"/>
    <property type="match status" value="1"/>
</dbReference>
<feature type="region of interest" description="Disordered" evidence="4">
    <location>
        <begin position="336"/>
        <end position="407"/>
    </location>
</feature>
<reference evidence="5 6" key="1">
    <citation type="journal article" date="2011" name="J. Gen. Appl. Microbiol.">
        <title>Draft genome sequencing of the enigmatic basidiomycete Mixia osmundae.</title>
        <authorList>
            <person name="Nishida H."/>
            <person name="Nagatsuka Y."/>
            <person name="Sugiyama J."/>
        </authorList>
    </citation>
    <scope>NUCLEOTIDE SEQUENCE [LARGE SCALE GENOMIC DNA]</scope>
    <source>
        <strain evidence="6">CBS 9802 / IAM 14324 / JCM 22182 / KY 12970</strain>
    </source>
</reference>
<dbReference type="PANTHER" id="PTHR24113:SF12">
    <property type="entry name" value="RAN GTPASE-ACTIVATING PROTEIN 1"/>
    <property type="match status" value="1"/>
</dbReference>
<evidence type="ECO:0008006" key="7">
    <source>
        <dbReference type="Google" id="ProtNLM"/>
    </source>
</evidence>
<evidence type="ECO:0000256" key="2">
    <source>
        <dbReference type="ARBA" id="ARBA00022614"/>
    </source>
</evidence>
<sequence>MSSFAVTGKAGLKLDSAQDIQPYLVDILKQKQELTSVTVSGNTLGVEACTALADALQQLPKLERADLSDIFTGRLITEIPLALKALCDSLISTHSLRLIDLSDNAFGGRSVEPMVDFLVGNTALSILKLNNNGLGPAGGSVVADALTASAANSKQKGKRTNLQTIVCGRNRLENGSAPAWAKAIRAHASSIKEVKMVQNGIRPEGFATLVTDGLRHCPSLETLDLQDNTATLRGSRAIARALPHWPKLKSLNLSDCLLRPKGAVMIMEALNKGHNPELTELKLQSNEIDDRAVRILKLALGSHLKRLSVIELNGNRVGDEDEVVIDLRSALETNGFPDALDELDDVEEADEDDEEEEELEDDEEEPVAGVADGSAEQVDLTEASIVQDDKAREEAEPLQASKDDLDDLTSALAATSLKR</sequence>
<keyword evidence="6" id="KW-1185">Reference proteome</keyword>
<evidence type="ECO:0000313" key="5">
    <source>
        <dbReference type="EMBL" id="GAA99904.1"/>
    </source>
</evidence>
<dbReference type="GO" id="GO:0005829">
    <property type="term" value="C:cytosol"/>
    <property type="evidence" value="ECO:0007669"/>
    <property type="project" value="TreeGrafter"/>
</dbReference>
<organism evidence="5 6">
    <name type="scientific">Mixia osmundae (strain CBS 9802 / IAM 14324 / JCM 22182 / KY 12970)</name>
    <dbReference type="NCBI Taxonomy" id="764103"/>
    <lineage>
        <taxon>Eukaryota</taxon>
        <taxon>Fungi</taxon>
        <taxon>Dikarya</taxon>
        <taxon>Basidiomycota</taxon>
        <taxon>Pucciniomycotina</taxon>
        <taxon>Mixiomycetes</taxon>
        <taxon>Mixiales</taxon>
        <taxon>Mixiaceae</taxon>
        <taxon>Mixia</taxon>
    </lineage>
</organism>
<protein>
    <recommendedName>
        <fullName evidence="7">Ran-GTPase activating protein 1 C-terminal domain-containing protein</fullName>
    </recommendedName>
</protein>
<reference evidence="5 6" key="2">
    <citation type="journal article" date="2012" name="Open Biol.">
        <title>Characteristics of nucleosomes and linker DNA regions on the genome of the basidiomycete Mixia osmundae revealed by mono- and dinucleosome mapping.</title>
        <authorList>
            <person name="Nishida H."/>
            <person name="Kondo S."/>
            <person name="Matsumoto T."/>
            <person name="Suzuki Y."/>
            <person name="Yoshikawa H."/>
            <person name="Taylor T.D."/>
            <person name="Sugiyama J."/>
        </authorList>
    </citation>
    <scope>NUCLEOTIDE SEQUENCE [LARGE SCALE GENOMIC DNA]</scope>
    <source>
        <strain evidence="6">CBS 9802 / IAM 14324 / JCM 22182 / KY 12970</strain>
    </source>
</reference>
<dbReference type="GO" id="GO:0006913">
    <property type="term" value="P:nucleocytoplasmic transport"/>
    <property type="evidence" value="ECO:0007669"/>
    <property type="project" value="TreeGrafter"/>
</dbReference>
<evidence type="ECO:0000256" key="1">
    <source>
        <dbReference type="ARBA" id="ARBA00022468"/>
    </source>
</evidence>
<keyword evidence="2" id="KW-0433">Leucine-rich repeat</keyword>
<dbReference type="InterPro" id="IPR027038">
    <property type="entry name" value="RanGap"/>
</dbReference>
<dbReference type="Proteomes" id="UP000009131">
    <property type="component" value="Unassembled WGS sequence"/>
</dbReference>